<dbReference type="InterPro" id="IPR023696">
    <property type="entry name" value="Ureohydrolase_dom_sf"/>
</dbReference>
<dbReference type="Pfam" id="PF00491">
    <property type="entry name" value="Arginase"/>
    <property type="match status" value="1"/>
</dbReference>
<protein>
    <recommendedName>
        <fullName evidence="3">Arginase</fullName>
    </recommendedName>
</protein>
<dbReference type="GO" id="GO:0046872">
    <property type="term" value="F:metal ion binding"/>
    <property type="evidence" value="ECO:0007669"/>
    <property type="project" value="InterPro"/>
</dbReference>
<dbReference type="PANTHER" id="PTHR11358:SF41">
    <property type="entry name" value="ARGINASE"/>
    <property type="match status" value="1"/>
</dbReference>
<gene>
    <name evidence="1" type="ORF">AZI98_01985</name>
</gene>
<sequence>MGIVKKGVTILHFEETYHYQRKLQSYSHECIDFTDLEGTRLFCDGQSLKVIKRKLLSRKQKGITFIGSGDYHYVTYLLLNEIKLPFTLLLFDHHTDLDDSAIGRNMPISCGSWLSFALKDNPFLTKAIIIGPKWTEKQEIEKVKVIPYTPENHPFILQQIQQIQNDFVYISIDKDVLKKGEAVTNWDQGTMSAATLLFYLRTILNEKKVIGLDVCGEAPRKRLAFSFLEDRMTNKNETINLNILKMCLRNPHVYETNQFA</sequence>
<dbReference type="GO" id="GO:0033389">
    <property type="term" value="P:putrescine biosynthetic process from arginine, via agmatine"/>
    <property type="evidence" value="ECO:0007669"/>
    <property type="project" value="TreeGrafter"/>
</dbReference>
<accession>A0A162C9T0</accession>
<dbReference type="STRING" id="33936.AZI98_01985"/>
<dbReference type="Proteomes" id="UP000076476">
    <property type="component" value="Unassembled WGS sequence"/>
</dbReference>
<dbReference type="PANTHER" id="PTHR11358">
    <property type="entry name" value="ARGINASE/AGMATINASE"/>
    <property type="match status" value="1"/>
</dbReference>
<dbReference type="InterPro" id="IPR006035">
    <property type="entry name" value="Ureohydrolase"/>
</dbReference>
<comment type="caution">
    <text evidence="1">The sequence shown here is derived from an EMBL/GenBank/DDBJ whole genome shotgun (WGS) entry which is preliminary data.</text>
</comment>
<dbReference type="RefSeq" id="WP_063386611.1">
    <property type="nucleotide sequence ID" value="NZ_LWBR01000006.1"/>
</dbReference>
<evidence type="ECO:0008006" key="3">
    <source>
        <dbReference type="Google" id="ProtNLM"/>
    </source>
</evidence>
<proteinExistence type="predicted"/>
<dbReference type="OrthoDB" id="9805406at2"/>
<name>A0A162C9T0_9BACI</name>
<dbReference type="EMBL" id="LWBR01000006">
    <property type="protein sequence ID" value="KZN97743.1"/>
    <property type="molecule type" value="Genomic_DNA"/>
</dbReference>
<dbReference type="AlphaFoldDB" id="A0A162C9T0"/>
<evidence type="ECO:0000313" key="1">
    <source>
        <dbReference type="EMBL" id="KZN97743.1"/>
    </source>
</evidence>
<reference evidence="1 2" key="1">
    <citation type="submission" date="2016-04" db="EMBL/GenBank/DDBJ databases">
        <title>Draft genome sequence of Aeribacillus pallidus 8m3 from petroleum reservoir.</title>
        <authorList>
            <person name="Poltaraus A.B."/>
            <person name="Nazina T.N."/>
            <person name="Tourova T.P."/>
            <person name="Malakho S.M."/>
            <person name="Korshunova A.V."/>
            <person name="Sokolova D.S."/>
        </authorList>
    </citation>
    <scope>NUCLEOTIDE SEQUENCE [LARGE SCALE GENOMIC DNA]</scope>
    <source>
        <strain evidence="1 2">8m3</strain>
    </source>
</reference>
<organism evidence="1 2">
    <name type="scientific">Aeribacillus pallidus</name>
    <dbReference type="NCBI Taxonomy" id="33936"/>
    <lineage>
        <taxon>Bacteria</taxon>
        <taxon>Bacillati</taxon>
        <taxon>Bacillota</taxon>
        <taxon>Bacilli</taxon>
        <taxon>Bacillales</taxon>
        <taxon>Bacillaceae</taxon>
        <taxon>Aeribacillus</taxon>
    </lineage>
</organism>
<dbReference type="SUPFAM" id="SSF52768">
    <property type="entry name" value="Arginase/deacetylase"/>
    <property type="match status" value="1"/>
</dbReference>
<keyword evidence="2" id="KW-1185">Reference proteome</keyword>
<evidence type="ECO:0000313" key="2">
    <source>
        <dbReference type="Proteomes" id="UP000076476"/>
    </source>
</evidence>
<dbReference type="GO" id="GO:0008783">
    <property type="term" value="F:agmatinase activity"/>
    <property type="evidence" value="ECO:0007669"/>
    <property type="project" value="TreeGrafter"/>
</dbReference>
<dbReference type="Gene3D" id="3.40.800.10">
    <property type="entry name" value="Ureohydrolase domain"/>
    <property type="match status" value="1"/>
</dbReference>